<gene>
    <name evidence="1" type="ORF">M9H77_23781</name>
</gene>
<accession>A0ACC0AX25</accession>
<evidence type="ECO:0000313" key="2">
    <source>
        <dbReference type="Proteomes" id="UP001060085"/>
    </source>
</evidence>
<proteinExistence type="predicted"/>
<comment type="caution">
    <text evidence="1">The sequence shown here is derived from an EMBL/GenBank/DDBJ whole genome shotgun (WGS) entry which is preliminary data.</text>
</comment>
<sequence>MKSRPRLIVDFHQDDVFQENVDIHEGSVIDVMIKDIELLGHESRSSEELDIIVETYFKIHCLRHNRRHIPTLPLHLLPPTTQPSSFAAPSTDLAAWKLYLGDTRKMRMGPDITHHKDEVCIGGQGRRPDERFL</sequence>
<reference evidence="2" key="1">
    <citation type="journal article" date="2023" name="Nat. Plants">
        <title>Single-cell RNA sequencing provides a high-resolution roadmap for understanding the multicellular compartmentation of specialized metabolism.</title>
        <authorList>
            <person name="Sun S."/>
            <person name="Shen X."/>
            <person name="Li Y."/>
            <person name="Li Y."/>
            <person name="Wang S."/>
            <person name="Li R."/>
            <person name="Zhang H."/>
            <person name="Shen G."/>
            <person name="Guo B."/>
            <person name="Wei J."/>
            <person name="Xu J."/>
            <person name="St-Pierre B."/>
            <person name="Chen S."/>
            <person name="Sun C."/>
        </authorList>
    </citation>
    <scope>NUCLEOTIDE SEQUENCE [LARGE SCALE GENOMIC DNA]</scope>
</reference>
<protein>
    <submittedName>
        <fullName evidence="1">Uncharacterized protein</fullName>
    </submittedName>
</protein>
<keyword evidence="2" id="KW-1185">Reference proteome</keyword>
<organism evidence="1 2">
    <name type="scientific">Catharanthus roseus</name>
    <name type="common">Madagascar periwinkle</name>
    <name type="synonym">Vinca rosea</name>
    <dbReference type="NCBI Taxonomy" id="4058"/>
    <lineage>
        <taxon>Eukaryota</taxon>
        <taxon>Viridiplantae</taxon>
        <taxon>Streptophyta</taxon>
        <taxon>Embryophyta</taxon>
        <taxon>Tracheophyta</taxon>
        <taxon>Spermatophyta</taxon>
        <taxon>Magnoliopsida</taxon>
        <taxon>eudicotyledons</taxon>
        <taxon>Gunneridae</taxon>
        <taxon>Pentapetalae</taxon>
        <taxon>asterids</taxon>
        <taxon>lamiids</taxon>
        <taxon>Gentianales</taxon>
        <taxon>Apocynaceae</taxon>
        <taxon>Rauvolfioideae</taxon>
        <taxon>Vinceae</taxon>
        <taxon>Catharanthinae</taxon>
        <taxon>Catharanthus</taxon>
    </lineage>
</organism>
<dbReference type="EMBL" id="CM044705">
    <property type="protein sequence ID" value="KAI5664458.1"/>
    <property type="molecule type" value="Genomic_DNA"/>
</dbReference>
<dbReference type="Proteomes" id="UP001060085">
    <property type="component" value="Linkage Group LG05"/>
</dbReference>
<evidence type="ECO:0000313" key="1">
    <source>
        <dbReference type="EMBL" id="KAI5664458.1"/>
    </source>
</evidence>
<name>A0ACC0AX25_CATRO</name>